<feature type="region of interest" description="Disordered" evidence="1">
    <location>
        <begin position="1"/>
        <end position="24"/>
    </location>
</feature>
<evidence type="ECO:0000256" key="1">
    <source>
        <dbReference type="SAM" id="MobiDB-lite"/>
    </source>
</evidence>
<dbReference type="Proteomes" id="UP000600918">
    <property type="component" value="Unassembled WGS sequence"/>
</dbReference>
<evidence type="ECO:0000313" key="3">
    <source>
        <dbReference type="Proteomes" id="UP000600918"/>
    </source>
</evidence>
<gene>
    <name evidence="2" type="ORF">H0235_009345</name>
</gene>
<reference evidence="2" key="1">
    <citation type="journal article" date="2020" name="G3 (Bethesda)">
        <title>High-Quality Assemblies for Three Invasive Social Wasps from the &lt;i&gt;Vespula&lt;/i&gt; Genus.</title>
        <authorList>
            <person name="Harrop T.W.R."/>
            <person name="Guhlin J."/>
            <person name="McLaughlin G.M."/>
            <person name="Permina E."/>
            <person name="Stockwell P."/>
            <person name="Gilligan J."/>
            <person name="Le Lec M.F."/>
            <person name="Gruber M.A.M."/>
            <person name="Quinn O."/>
            <person name="Lovegrove M."/>
            <person name="Duncan E.J."/>
            <person name="Remnant E.J."/>
            <person name="Van Eeckhoven J."/>
            <person name="Graham B."/>
            <person name="Knapp R.A."/>
            <person name="Langford K.W."/>
            <person name="Kronenberg Z."/>
            <person name="Press M.O."/>
            <person name="Eacker S.M."/>
            <person name="Wilson-Rankin E.E."/>
            <person name="Purcell J."/>
            <person name="Lester P.J."/>
            <person name="Dearden P.K."/>
        </authorList>
    </citation>
    <scope>NUCLEOTIDE SEQUENCE</scope>
    <source>
        <strain evidence="2">Volc-1</strain>
    </source>
</reference>
<keyword evidence="3" id="KW-1185">Reference proteome</keyword>
<dbReference type="AlphaFoldDB" id="A0A834NYK0"/>
<proteinExistence type="predicted"/>
<protein>
    <submittedName>
        <fullName evidence="2">Uncharacterized protein</fullName>
    </submittedName>
</protein>
<sequence>MPEAELRRTMKREHSPASDRPSKTCVTKRFSISPLYSFTAYKRNYVAGRNHDDKLSTHFAVCERTWTTATATAVAAAAAATATAEAAATIAEGKKPRLRQRKSHKCFS</sequence>
<evidence type="ECO:0000313" key="2">
    <source>
        <dbReference type="EMBL" id="KAF7421509.1"/>
    </source>
</evidence>
<name>A0A834NYK0_VESPE</name>
<organism evidence="2 3">
    <name type="scientific">Vespula pensylvanica</name>
    <name type="common">Western yellow jacket</name>
    <name type="synonym">Wasp</name>
    <dbReference type="NCBI Taxonomy" id="30213"/>
    <lineage>
        <taxon>Eukaryota</taxon>
        <taxon>Metazoa</taxon>
        <taxon>Ecdysozoa</taxon>
        <taxon>Arthropoda</taxon>
        <taxon>Hexapoda</taxon>
        <taxon>Insecta</taxon>
        <taxon>Pterygota</taxon>
        <taxon>Neoptera</taxon>
        <taxon>Endopterygota</taxon>
        <taxon>Hymenoptera</taxon>
        <taxon>Apocrita</taxon>
        <taxon>Aculeata</taxon>
        <taxon>Vespoidea</taxon>
        <taxon>Vespidae</taxon>
        <taxon>Vespinae</taxon>
        <taxon>Vespula</taxon>
    </lineage>
</organism>
<dbReference type="EMBL" id="JACSDY010000008">
    <property type="protein sequence ID" value="KAF7421509.1"/>
    <property type="molecule type" value="Genomic_DNA"/>
</dbReference>
<comment type="caution">
    <text evidence="2">The sequence shown here is derived from an EMBL/GenBank/DDBJ whole genome shotgun (WGS) entry which is preliminary data.</text>
</comment>
<accession>A0A834NYK0</accession>
<feature type="compositionally biased region" description="Basic and acidic residues" evidence="1">
    <location>
        <begin position="1"/>
        <end position="22"/>
    </location>
</feature>